<keyword evidence="1" id="KW-0472">Membrane</keyword>
<dbReference type="GO" id="GO:0016020">
    <property type="term" value="C:membrane"/>
    <property type="evidence" value="ECO:0007669"/>
    <property type="project" value="TreeGrafter"/>
</dbReference>
<gene>
    <name evidence="4" type="ordered locus">RD1_B0055</name>
</gene>
<dbReference type="OrthoDB" id="9796461at2"/>
<evidence type="ECO:0000313" key="5">
    <source>
        <dbReference type="Proteomes" id="UP000007029"/>
    </source>
</evidence>
<dbReference type="InterPro" id="IPR050879">
    <property type="entry name" value="Acyltransferase_3"/>
</dbReference>
<keyword evidence="1" id="KW-1133">Transmembrane helix</keyword>
<protein>
    <submittedName>
        <fullName evidence="4">Acyltransferase family protein</fullName>
    </submittedName>
</protein>
<evidence type="ECO:0000256" key="1">
    <source>
        <dbReference type="SAM" id="Phobius"/>
    </source>
</evidence>
<proteinExistence type="predicted"/>
<sequence length="645" mass="71203">MKYRAEIDGLRAVAVIPVILFHAGFSGFSGGFVGVDVFFVISGFLITTILIRELDEGRFSLINFYERRARRILPALFFMIAACLPFAWALLVPQDMKDFGQSVTAVTFFASNILFWSESGYFSGVSELKPLLHTWSLAVEEQFYILFPLFLMLAWRWGLKIVLAGLVVAFLLSLALAVVLVTKNPSFAFYMLPTRAWELLAGSFVAIALYRFPDLPRMGWLAQGGSLLGLGLVLFSIFAYDKDTPFPSLYTLVPVLGTVLIILCARQGTVVHALLSTRGLVGIGLISYSIYLWHQPLFAFTRYSHAGHPPMAVMGGLIGLSFALAYVSWRWVERPFRVKGHITRTQVFTFSGAALAGFAALGTVTHFQSGIPARFSPDQQALFATASASPKRLECHNITRPDQACRYFTNTPTWAVFGDSHTIELAYGLATRLRARDIGVMQFSYAGCGPQLGAQNADECGQWSQRSMDHLLRDDSIDTVVVSYRIAAYLKGKHEGLYPALPDLVEEEKRAQVWDSYVSTLQALVDRGKTVHLVLQAPEVPADIKQMVRRAGPGAVAPDKLSLAGVPRAWWAARMAYVTARLEDIPAAVRIHNPADMFCDAVTCYLAQGTKALYFDDDHISLTGAGIIADQIIPKLSPRMASSLR</sequence>
<dbReference type="KEGG" id="rde:RD1_B0055"/>
<dbReference type="PANTHER" id="PTHR23028">
    <property type="entry name" value="ACETYLTRANSFERASE"/>
    <property type="match status" value="1"/>
</dbReference>
<feature type="transmembrane region" description="Helical" evidence="1">
    <location>
        <begin position="306"/>
        <end position="327"/>
    </location>
</feature>
<keyword evidence="1" id="KW-0812">Transmembrane</keyword>
<dbReference type="GO" id="GO:0016747">
    <property type="term" value="F:acyltransferase activity, transferring groups other than amino-acyl groups"/>
    <property type="evidence" value="ECO:0007669"/>
    <property type="project" value="InterPro"/>
</dbReference>
<reference evidence="4 5" key="1">
    <citation type="journal article" date="2007" name="J. Bacteriol.">
        <title>The complete genome sequence of Roseobacter denitrificans reveals a mixotrophic rather than photosynthetic metabolism.</title>
        <authorList>
            <person name="Swingley W.D."/>
            <person name="Sadekar S."/>
            <person name="Mastrian S.D."/>
            <person name="Matthies H.J."/>
            <person name="Hao J."/>
            <person name="Ramos H."/>
            <person name="Acharya C.R."/>
            <person name="Conrad A.L."/>
            <person name="Taylor H.L."/>
            <person name="Dejesa L.C."/>
            <person name="Shah M.K."/>
            <person name="O'huallachain M.E."/>
            <person name="Lince M.T."/>
            <person name="Blankenship R.E."/>
            <person name="Beatty J.T."/>
            <person name="Touchman J.W."/>
        </authorList>
    </citation>
    <scope>NUCLEOTIDE SEQUENCE [LARGE SCALE GENOMIC DNA]</scope>
    <source>
        <strain evidence="5">ATCC 33942 / OCh 114</strain>
        <plasmid evidence="4 5">pTB2</plasmid>
    </source>
</reference>
<keyword evidence="5" id="KW-1185">Reference proteome</keyword>
<name>Q07GD6_ROSDO</name>
<dbReference type="Pfam" id="PF19040">
    <property type="entry name" value="SGNH"/>
    <property type="match status" value="1"/>
</dbReference>
<feature type="transmembrane region" description="Helical" evidence="1">
    <location>
        <begin position="246"/>
        <end position="265"/>
    </location>
</feature>
<dbReference type="Proteomes" id="UP000007029">
    <property type="component" value="Plasmid pTB2"/>
</dbReference>
<feature type="transmembrane region" description="Helical" evidence="1">
    <location>
        <begin position="277"/>
        <end position="294"/>
    </location>
</feature>
<dbReference type="InterPro" id="IPR043968">
    <property type="entry name" value="SGNH"/>
</dbReference>
<dbReference type="InterPro" id="IPR002656">
    <property type="entry name" value="Acyl_transf_3_dom"/>
</dbReference>
<keyword evidence="4" id="KW-0808">Transferase</keyword>
<dbReference type="AlphaFoldDB" id="Q07GD6"/>
<feature type="transmembrane region" description="Helical" evidence="1">
    <location>
        <begin position="72"/>
        <end position="91"/>
    </location>
</feature>
<evidence type="ECO:0000259" key="3">
    <source>
        <dbReference type="Pfam" id="PF19040"/>
    </source>
</evidence>
<keyword evidence="4" id="KW-0012">Acyltransferase</keyword>
<keyword evidence="4" id="KW-0614">Plasmid</keyword>
<feature type="transmembrane region" description="Helical" evidence="1">
    <location>
        <begin position="7"/>
        <end position="25"/>
    </location>
</feature>
<dbReference type="PANTHER" id="PTHR23028:SF53">
    <property type="entry name" value="ACYL_TRANSF_3 DOMAIN-CONTAINING PROTEIN"/>
    <property type="match status" value="1"/>
</dbReference>
<feature type="transmembrane region" description="Helical" evidence="1">
    <location>
        <begin position="161"/>
        <end position="181"/>
    </location>
</feature>
<feature type="transmembrane region" description="Helical" evidence="1">
    <location>
        <begin position="347"/>
        <end position="367"/>
    </location>
</feature>
<geneLocation type="plasmid" evidence="4 5">
    <name>pTB2</name>
</geneLocation>
<dbReference type="GO" id="GO:0009103">
    <property type="term" value="P:lipopolysaccharide biosynthetic process"/>
    <property type="evidence" value="ECO:0007669"/>
    <property type="project" value="TreeGrafter"/>
</dbReference>
<dbReference type="Pfam" id="PF01757">
    <property type="entry name" value="Acyl_transf_3"/>
    <property type="match status" value="1"/>
</dbReference>
<dbReference type="HOGENOM" id="CLU_005679_10_2_5"/>
<dbReference type="eggNOG" id="COG1835">
    <property type="taxonomic scope" value="Bacteria"/>
</dbReference>
<feature type="transmembrane region" description="Helical" evidence="1">
    <location>
        <begin position="187"/>
        <end position="209"/>
    </location>
</feature>
<feature type="domain" description="Acyltransferase 3" evidence="2">
    <location>
        <begin position="5"/>
        <end position="329"/>
    </location>
</feature>
<evidence type="ECO:0000313" key="4">
    <source>
        <dbReference type="EMBL" id="ABI93463.1"/>
    </source>
</evidence>
<feature type="transmembrane region" description="Helical" evidence="1">
    <location>
        <begin position="31"/>
        <end position="51"/>
    </location>
</feature>
<feature type="transmembrane region" description="Helical" evidence="1">
    <location>
        <begin position="132"/>
        <end position="154"/>
    </location>
</feature>
<feature type="domain" description="SGNH" evidence="3">
    <location>
        <begin position="395"/>
        <end position="633"/>
    </location>
</feature>
<feature type="transmembrane region" description="Helical" evidence="1">
    <location>
        <begin position="221"/>
        <end position="240"/>
    </location>
</feature>
<dbReference type="RefSeq" id="WP_011655519.1">
    <property type="nucleotide sequence ID" value="NC_008387.1"/>
</dbReference>
<accession>Q07GD6</accession>
<evidence type="ECO:0000259" key="2">
    <source>
        <dbReference type="Pfam" id="PF01757"/>
    </source>
</evidence>
<organism evidence="4 5">
    <name type="scientific">Roseobacter denitrificans (strain ATCC 33942 / OCh 114)</name>
    <name type="common">Erythrobacter sp. (strain OCh 114)</name>
    <name type="synonym">Roseobacter denitrificans</name>
    <dbReference type="NCBI Taxonomy" id="375451"/>
    <lineage>
        <taxon>Bacteria</taxon>
        <taxon>Pseudomonadati</taxon>
        <taxon>Pseudomonadota</taxon>
        <taxon>Alphaproteobacteria</taxon>
        <taxon>Rhodobacterales</taxon>
        <taxon>Roseobacteraceae</taxon>
        <taxon>Roseobacter</taxon>
    </lineage>
</organism>
<dbReference type="EMBL" id="CP000465">
    <property type="protein sequence ID" value="ABI93463.1"/>
    <property type="molecule type" value="Genomic_DNA"/>
</dbReference>